<dbReference type="Proteomes" id="UP000192393">
    <property type="component" value="Unassembled WGS sequence"/>
</dbReference>
<dbReference type="NCBIfam" id="TIGR04183">
    <property type="entry name" value="Por_Secre_tail"/>
    <property type="match status" value="1"/>
</dbReference>
<dbReference type="Gene3D" id="2.60.120.200">
    <property type="match status" value="1"/>
</dbReference>
<evidence type="ECO:0000313" key="5">
    <source>
        <dbReference type="EMBL" id="SMC51820.1"/>
    </source>
</evidence>
<feature type="domain" description="Secretion system C-terminal sorting" evidence="4">
    <location>
        <begin position="203"/>
        <end position="272"/>
    </location>
</feature>
<dbReference type="NCBIfam" id="NF038128">
    <property type="entry name" value="choice_anch_J"/>
    <property type="match status" value="1"/>
</dbReference>
<dbReference type="InterPro" id="IPR026444">
    <property type="entry name" value="Secre_tail"/>
</dbReference>
<keyword evidence="1 2" id="KW-0732">Signal</keyword>
<keyword evidence="6" id="KW-1185">Reference proteome</keyword>
<proteinExistence type="predicted"/>
<protein>
    <submittedName>
        <fullName evidence="5">Por secretion system C-terminal sorting domain-containing protein</fullName>
    </submittedName>
</protein>
<reference evidence="5 6" key="1">
    <citation type="submission" date="2017-04" db="EMBL/GenBank/DDBJ databases">
        <authorList>
            <person name="Afonso C.L."/>
            <person name="Miller P.J."/>
            <person name="Scott M.A."/>
            <person name="Spackman E."/>
            <person name="Goraichik I."/>
            <person name="Dimitrov K.M."/>
            <person name="Suarez D.L."/>
            <person name="Swayne D.E."/>
        </authorList>
    </citation>
    <scope>NUCLEOTIDE SEQUENCE [LARGE SCALE GENOMIC DNA]</scope>
    <source>
        <strain evidence="5 6">CGMCC 1.12708</strain>
    </source>
</reference>
<evidence type="ECO:0000256" key="1">
    <source>
        <dbReference type="ARBA" id="ARBA00022729"/>
    </source>
</evidence>
<dbReference type="Pfam" id="PF07675">
    <property type="entry name" value="Cleaved_Adhesin"/>
    <property type="match status" value="1"/>
</dbReference>
<dbReference type="InterPro" id="IPR011628">
    <property type="entry name" value="Cleaved_adhesin"/>
</dbReference>
<organism evidence="5 6">
    <name type="scientific">Moheibacter sediminis</name>
    <dbReference type="NCBI Taxonomy" id="1434700"/>
    <lineage>
        <taxon>Bacteria</taxon>
        <taxon>Pseudomonadati</taxon>
        <taxon>Bacteroidota</taxon>
        <taxon>Flavobacteriia</taxon>
        <taxon>Flavobacteriales</taxon>
        <taxon>Weeksellaceae</taxon>
        <taxon>Moheibacter</taxon>
    </lineage>
</organism>
<accession>A0A1W1ZTN7</accession>
<evidence type="ECO:0000259" key="4">
    <source>
        <dbReference type="Pfam" id="PF18962"/>
    </source>
</evidence>
<dbReference type="STRING" id="1434700.SAMN06296427_103233"/>
<dbReference type="AlphaFoldDB" id="A0A1W1ZTN7"/>
<name>A0A1W1ZTN7_9FLAO</name>
<feature type="chain" id="PRO_5013184551" evidence="2">
    <location>
        <begin position="20"/>
        <end position="274"/>
    </location>
</feature>
<dbReference type="Pfam" id="PF18962">
    <property type="entry name" value="Por_Secre_tail"/>
    <property type="match status" value="1"/>
</dbReference>
<dbReference type="OrthoDB" id="951108at2"/>
<dbReference type="RefSeq" id="WP_084016814.1">
    <property type="nucleotide sequence ID" value="NZ_FWXS01000003.1"/>
</dbReference>
<evidence type="ECO:0000256" key="2">
    <source>
        <dbReference type="SAM" id="SignalP"/>
    </source>
</evidence>
<evidence type="ECO:0000313" key="6">
    <source>
        <dbReference type="Proteomes" id="UP000192393"/>
    </source>
</evidence>
<gene>
    <name evidence="5" type="ORF">SAMN06296427_103233</name>
</gene>
<evidence type="ECO:0000259" key="3">
    <source>
        <dbReference type="Pfam" id="PF07675"/>
    </source>
</evidence>
<sequence>MKKFLFSLAMVAGFMTVNAQTVIWSDDFEDEDISDWTIYDEDGDGNTWGDLFYVQDQNQNPVSPISLISRSWQQVALTPDNWVVSPAIDLTGASGAITLNWKVQAAAAAWDLENYSVYVATAADLASLEASDVTFTETYDDPANAGTQYDRDLDLSDFAGQIVYVAFRHHDVTDQDWLSIDDVSVEAETLMAVSDLNKNVSAVYPNPVIDNFNINLSSKFNASNVFVTITDLAGRTVKTFGAADSYNVSELPKGVYVVKITDGQNTETKKIVKK</sequence>
<feature type="signal peptide" evidence="2">
    <location>
        <begin position="1"/>
        <end position="19"/>
    </location>
</feature>
<dbReference type="EMBL" id="FWXS01000003">
    <property type="protein sequence ID" value="SMC51820.1"/>
    <property type="molecule type" value="Genomic_DNA"/>
</dbReference>
<feature type="domain" description="Cleaved adhesin" evidence="3">
    <location>
        <begin position="26"/>
        <end position="185"/>
    </location>
</feature>